<accession>A0A9Q4HER8</accession>
<evidence type="ECO:0000313" key="1">
    <source>
        <dbReference type="EMBL" id="MCY8121952.1"/>
    </source>
</evidence>
<dbReference type="AlphaFoldDB" id="A0A9Q4HER8"/>
<gene>
    <name evidence="1" type="ORF">MOC45_15370</name>
</gene>
<reference evidence="1" key="1">
    <citation type="submission" date="2022-02" db="EMBL/GenBank/DDBJ databases">
        <title>Crop Bioprotection Bacillus Genome Sequencing.</title>
        <authorList>
            <person name="Dunlap C."/>
        </authorList>
    </citation>
    <scope>NUCLEOTIDE SEQUENCE</scope>
    <source>
        <strain evidence="1">M18B4</strain>
    </source>
</reference>
<evidence type="ECO:0000313" key="2">
    <source>
        <dbReference type="Proteomes" id="UP001070352"/>
    </source>
</evidence>
<sequence length="58" mass="6603">MSSKFIEVNSEGKLIIDIYALENMIQKSLKNDPGVERLLKKDSPFVVEDCNVYCPRPS</sequence>
<protein>
    <submittedName>
        <fullName evidence="1">Uncharacterized protein</fullName>
    </submittedName>
</protein>
<proteinExistence type="predicted"/>
<dbReference type="EMBL" id="JALANJ010000023">
    <property type="protein sequence ID" value="MCY8121952.1"/>
    <property type="molecule type" value="Genomic_DNA"/>
</dbReference>
<dbReference type="RefSeq" id="WP_154232098.1">
    <property type="nucleotide sequence ID" value="NZ_JARSKG010000003.1"/>
</dbReference>
<name>A0A9Q4HER8_BACSC</name>
<dbReference type="Proteomes" id="UP001070352">
    <property type="component" value="Unassembled WGS sequence"/>
</dbReference>
<organism evidence="1 2">
    <name type="scientific">Bacillus spizizenii</name>
    <name type="common">Bacillus subtilis subsp. spizizenii</name>
    <dbReference type="NCBI Taxonomy" id="96241"/>
    <lineage>
        <taxon>Bacteria</taxon>
        <taxon>Bacillati</taxon>
        <taxon>Bacillota</taxon>
        <taxon>Bacilli</taxon>
        <taxon>Bacillales</taxon>
        <taxon>Bacillaceae</taxon>
        <taxon>Bacillus</taxon>
    </lineage>
</organism>
<comment type="caution">
    <text evidence="1">The sequence shown here is derived from an EMBL/GenBank/DDBJ whole genome shotgun (WGS) entry which is preliminary data.</text>
</comment>